<sequence length="260" mass="28242">MRHQQILDKLAARGIVQAMNEDVARWTSEQMSYRGRSHTEVQKTVIPPLLTRWRCLLDAADATAAAKDVGWVALATLLHKYGFHDSAITARALTSIDELNHHVVLSDAFERQSPAIRALLRSAPTPLTRRPRNPRTVTFLRPGDVVSIQLANRFHAAFVHGLHGANEFPVIEFYAGSFTQPPTMAQLAGRPAARAGARARFGVVGLTYLPDPAHQVVALASQHSKAPPGGDPQAGGGLWSLTDIIALPMTTAALFDGDRE</sequence>
<reference evidence="1 2" key="1">
    <citation type="submission" date="2022-12" db="EMBL/GenBank/DDBJ databases">
        <authorList>
            <person name="Mo P."/>
        </authorList>
    </citation>
    <scope>NUCLEOTIDE SEQUENCE [LARGE SCALE GENOMIC DNA]</scope>
    <source>
        <strain evidence="1 2">HUAS 2-6</strain>
    </source>
</reference>
<proteinExistence type="predicted"/>
<keyword evidence="2" id="KW-1185">Reference proteome</keyword>
<organism evidence="1 2">
    <name type="scientific">Streptomyces camelliae</name>
    <dbReference type="NCBI Taxonomy" id="3004093"/>
    <lineage>
        <taxon>Bacteria</taxon>
        <taxon>Bacillati</taxon>
        <taxon>Actinomycetota</taxon>
        <taxon>Actinomycetes</taxon>
        <taxon>Kitasatosporales</taxon>
        <taxon>Streptomycetaceae</taxon>
        <taxon>Streptomyces</taxon>
    </lineage>
</organism>
<accession>A0ABY7PF61</accession>
<dbReference type="EMBL" id="CP115300">
    <property type="protein sequence ID" value="WBO69022.1"/>
    <property type="molecule type" value="Genomic_DNA"/>
</dbReference>
<name>A0ABY7PF61_9ACTN</name>
<evidence type="ECO:0000313" key="2">
    <source>
        <dbReference type="Proteomes" id="UP001212326"/>
    </source>
</evidence>
<protein>
    <submittedName>
        <fullName evidence="1">Uncharacterized protein</fullName>
    </submittedName>
</protein>
<gene>
    <name evidence="1" type="ORF">O1G22_42810</name>
</gene>
<dbReference type="Proteomes" id="UP001212326">
    <property type="component" value="Chromosome"/>
</dbReference>
<dbReference type="RefSeq" id="WP_270086239.1">
    <property type="nucleotide sequence ID" value="NZ_CP115300.1"/>
</dbReference>
<evidence type="ECO:0000313" key="1">
    <source>
        <dbReference type="EMBL" id="WBO69022.1"/>
    </source>
</evidence>